<dbReference type="InterPro" id="IPR011990">
    <property type="entry name" value="TPR-like_helical_dom_sf"/>
</dbReference>
<dbReference type="Pfam" id="PF13174">
    <property type="entry name" value="TPR_6"/>
    <property type="match status" value="2"/>
</dbReference>
<dbReference type="OrthoDB" id="9770761at2"/>
<dbReference type="AlphaFoldDB" id="A0A5C6RKC3"/>
<dbReference type="InterPro" id="IPR019734">
    <property type="entry name" value="TPR_rpt"/>
</dbReference>
<evidence type="ECO:0000313" key="2">
    <source>
        <dbReference type="EMBL" id="TXB62365.1"/>
    </source>
</evidence>
<gene>
    <name evidence="2" type="ORF">FRY97_14490</name>
</gene>
<reference evidence="2 3" key="1">
    <citation type="submission" date="2019-08" db="EMBL/GenBank/DDBJ databases">
        <title>Genome of Phaeodactylibacter luteus.</title>
        <authorList>
            <person name="Bowman J.P."/>
        </authorList>
    </citation>
    <scope>NUCLEOTIDE SEQUENCE [LARGE SCALE GENOMIC DNA]</scope>
    <source>
        <strain evidence="2 3">KCTC 42180</strain>
    </source>
</reference>
<dbReference type="EMBL" id="VOOR01000031">
    <property type="protein sequence ID" value="TXB62365.1"/>
    <property type="molecule type" value="Genomic_DNA"/>
</dbReference>
<dbReference type="Gene3D" id="1.25.40.10">
    <property type="entry name" value="Tetratricopeptide repeat domain"/>
    <property type="match status" value="2"/>
</dbReference>
<proteinExistence type="predicted"/>
<feature type="signal peptide" evidence="1">
    <location>
        <begin position="1"/>
        <end position="18"/>
    </location>
</feature>
<evidence type="ECO:0000256" key="1">
    <source>
        <dbReference type="SAM" id="SignalP"/>
    </source>
</evidence>
<evidence type="ECO:0000313" key="3">
    <source>
        <dbReference type="Proteomes" id="UP000321580"/>
    </source>
</evidence>
<keyword evidence="3" id="KW-1185">Reference proteome</keyword>
<sequence length="275" mass="30257">MRKPALFMLLILLWACHAEQKQARADIEEQEALLASAKGGGPALDALSQHYQAYAAAYPEDEAHAPAYLYRAAGLMFRQEAYSECLAPLRQLLQRYPGSSAAPKALEMAASVYAVELRDSATAVFLQACGQKVYGLEAPMAESPEEQLLELKGKVFDDSLMQVDFRLADRYIRQAGWYTAICKDEDDGPGILFSAAEIARSVRAYEKAAALLQDYAALYPEGPAAAQALFLQAFTLGNDLNRKDTAHALYQAFLKRYPGHELAASAAVLLEERER</sequence>
<accession>A0A5C6RKC3</accession>
<name>A0A5C6RKC3_9BACT</name>
<keyword evidence="1" id="KW-0732">Signal</keyword>
<comment type="caution">
    <text evidence="2">The sequence shown here is derived from an EMBL/GenBank/DDBJ whole genome shotgun (WGS) entry which is preliminary data.</text>
</comment>
<protein>
    <recommendedName>
        <fullName evidence="4">Tetratricopeptide repeat protein</fullName>
    </recommendedName>
</protein>
<feature type="chain" id="PRO_5022924545" description="Tetratricopeptide repeat protein" evidence="1">
    <location>
        <begin position="19"/>
        <end position="275"/>
    </location>
</feature>
<evidence type="ECO:0008006" key="4">
    <source>
        <dbReference type="Google" id="ProtNLM"/>
    </source>
</evidence>
<dbReference type="Proteomes" id="UP000321580">
    <property type="component" value="Unassembled WGS sequence"/>
</dbReference>
<organism evidence="2 3">
    <name type="scientific">Phaeodactylibacter luteus</name>
    <dbReference type="NCBI Taxonomy" id="1564516"/>
    <lineage>
        <taxon>Bacteria</taxon>
        <taxon>Pseudomonadati</taxon>
        <taxon>Bacteroidota</taxon>
        <taxon>Saprospiria</taxon>
        <taxon>Saprospirales</taxon>
        <taxon>Haliscomenobacteraceae</taxon>
        <taxon>Phaeodactylibacter</taxon>
    </lineage>
</organism>